<dbReference type="EMBL" id="UOFJ01000666">
    <property type="protein sequence ID" value="VAW72511.1"/>
    <property type="molecule type" value="Genomic_DNA"/>
</dbReference>
<accession>A0A3B0XYA6</accession>
<name>A0A3B0XYA6_9ZZZZ</name>
<dbReference type="AlphaFoldDB" id="A0A3B0XYA6"/>
<proteinExistence type="predicted"/>
<protein>
    <submittedName>
        <fullName evidence="1">Uncharacterized protein</fullName>
    </submittedName>
</protein>
<evidence type="ECO:0000313" key="1">
    <source>
        <dbReference type="EMBL" id="VAW72511.1"/>
    </source>
</evidence>
<reference evidence="1" key="1">
    <citation type="submission" date="2018-06" db="EMBL/GenBank/DDBJ databases">
        <authorList>
            <person name="Zhirakovskaya E."/>
        </authorList>
    </citation>
    <scope>NUCLEOTIDE SEQUENCE</scope>
</reference>
<gene>
    <name evidence="1" type="ORF">MNBD_GAMMA10-1385</name>
</gene>
<sequence length="284" mass="33307">MFSYFTRPKGPCVNRKTETVTLTFSGTKLHFKAPGYSYAMIDQDEDDLLPVDYDLDDFSQYRSVLYGSFNEEHPYDPEIDIAGFGCFKSIWSFRKPLLGDKYDNGTLSFTLGVRHIARFGSLFKPQNMEKAAIESIDLTYGPKGWLAWEDSKEQRFLGPLNWSIHHFQGLEWIHYFINEIHLKRGGRITWNIPLTEEHFLSFTFRDTGYPSEKLVKEFNRLAREIVETCEIDYSEAVQQQIKKAKIEGLGPPYSTHREPQVWDVYEQEAYDNHVKKYKQQIGYF</sequence>
<organism evidence="1">
    <name type="scientific">hydrothermal vent metagenome</name>
    <dbReference type="NCBI Taxonomy" id="652676"/>
    <lineage>
        <taxon>unclassified sequences</taxon>
        <taxon>metagenomes</taxon>
        <taxon>ecological metagenomes</taxon>
    </lineage>
</organism>